<dbReference type="PANTHER" id="PTHR13778:SF47">
    <property type="entry name" value="LIPOPOLYSACCHARIDE 1,3-GALACTOSYLTRANSFERASE"/>
    <property type="match status" value="1"/>
</dbReference>
<dbReference type="InterPro" id="IPR002495">
    <property type="entry name" value="Glyco_trans_8"/>
</dbReference>
<dbReference type="Pfam" id="PF01501">
    <property type="entry name" value="Glyco_transf_8"/>
    <property type="match status" value="1"/>
</dbReference>
<dbReference type="EMBL" id="PJMU01000001">
    <property type="protein sequence ID" value="PKV75521.1"/>
    <property type="molecule type" value="Genomic_DNA"/>
</dbReference>
<sequence length="314" mass="37437">MCEYKNKIDVVFAVDENYIQHFCVAVTSLLENNCDRINNVYLLHDIQESQLLKSVISFLFRRYKKELISLYVNDSIFSRFYISGYISRASYYRLILSEVLPDSIEKVLYLDCDLIVTSGLDSLVELEFWKSSSYQVNGSEIGKNENTELFLYAVNEVKWHNIGRLRSLGLTGEKYFNAGVLLINLKRWRSENISKKFFSIALKFNNELMFHDQDILNIVFENSWGELNEKFNLLNTWFKQDLRNRQYIIIHYTGSSKPWHFNDSHPLKSAYWYYLFKTPFKFYIPYDFNFKNLLLKILKLFYSFGKEIFIRQTA</sequence>
<dbReference type="AlphaFoldDB" id="A0A2N3V1L3"/>
<dbReference type="PANTHER" id="PTHR13778">
    <property type="entry name" value="GLYCOSYLTRANSFERASE 8 DOMAIN-CONTAINING PROTEIN"/>
    <property type="match status" value="1"/>
</dbReference>
<reference evidence="4 5" key="1">
    <citation type="submission" date="2017-12" db="EMBL/GenBank/DDBJ databases">
        <title>Genomic Encyclopedia of Type Strains, Phase III (KMG-III): the genomes of soil and plant-associated and newly described type strains.</title>
        <authorList>
            <person name="Whitman W."/>
        </authorList>
    </citation>
    <scope>NUCLEOTIDE SEQUENCE [LARGE SCALE GENOMIC DNA]</scope>
    <source>
        <strain evidence="4 5">LP43</strain>
    </source>
</reference>
<name>A0A2N3V1L3_9BACT</name>
<keyword evidence="2 4" id="KW-0808">Transferase</keyword>
<evidence type="ECO:0000313" key="5">
    <source>
        <dbReference type="Proteomes" id="UP000233782"/>
    </source>
</evidence>
<dbReference type="SUPFAM" id="SSF53448">
    <property type="entry name" value="Nucleotide-diphospho-sugar transferases"/>
    <property type="match status" value="1"/>
</dbReference>
<dbReference type="GO" id="GO:0046872">
    <property type="term" value="F:metal ion binding"/>
    <property type="evidence" value="ECO:0007669"/>
    <property type="project" value="UniProtKB-KW"/>
</dbReference>
<evidence type="ECO:0000256" key="2">
    <source>
        <dbReference type="ARBA" id="ARBA00022679"/>
    </source>
</evidence>
<keyword evidence="1" id="KW-0328">Glycosyltransferase</keyword>
<evidence type="ECO:0000313" key="4">
    <source>
        <dbReference type="EMBL" id="PKV75521.1"/>
    </source>
</evidence>
<proteinExistence type="predicted"/>
<protein>
    <submittedName>
        <fullName evidence="4">Lipopolysaccharide biosynthesis glycosyltransferase</fullName>
    </submittedName>
</protein>
<dbReference type="Gene3D" id="3.90.550.10">
    <property type="entry name" value="Spore Coat Polysaccharide Biosynthesis Protein SpsA, Chain A"/>
    <property type="match status" value="1"/>
</dbReference>
<dbReference type="RefSeq" id="WP_101442749.1">
    <property type="nucleotide sequence ID" value="NZ_PJMU01000001.1"/>
</dbReference>
<dbReference type="OrthoDB" id="695971at2"/>
<accession>A0A2N3V1L3</accession>
<comment type="caution">
    <text evidence="4">The sequence shown here is derived from an EMBL/GenBank/DDBJ whole genome shotgun (WGS) entry which is preliminary data.</text>
</comment>
<evidence type="ECO:0000256" key="1">
    <source>
        <dbReference type="ARBA" id="ARBA00022676"/>
    </source>
</evidence>
<dbReference type="Proteomes" id="UP000233782">
    <property type="component" value="Unassembled WGS sequence"/>
</dbReference>
<dbReference type="InterPro" id="IPR029044">
    <property type="entry name" value="Nucleotide-diphossugar_trans"/>
</dbReference>
<dbReference type="CDD" id="cd04194">
    <property type="entry name" value="GT8_A4GalT_like"/>
    <property type="match status" value="1"/>
</dbReference>
<organism evidence="4 5">
    <name type="scientific">Pontibacter ramchanderi</name>
    <dbReference type="NCBI Taxonomy" id="1179743"/>
    <lineage>
        <taxon>Bacteria</taxon>
        <taxon>Pseudomonadati</taxon>
        <taxon>Bacteroidota</taxon>
        <taxon>Cytophagia</taxon>
        <taxon>Cytophagales</taxon>
        <taxon>Hymenobacteraceae</taxon>
        <taxon>Pontibacter</taxon>
    </lineage>
</organism>
<dbReference type="GO" id="GO:0016757">
    <property type="term" value="F:glycosyltransferase activity"/>
    <property type="evidence" value="ECO:0007669"/>
    <property type="project" value="UniProtKB-KW"/>
</dbReference>
<keyword evidence="3" id="KW-0479">Metal-binding</keyword>
<dbReference type="InterPro" id="IPR050748">
    <property type="entry name" value="Glycosyltrans_8_dom-fam"/>
</dbReference>
<keyword evidence="5" id="KW-1185">Reference proteome</keyword>
<evidence type="ECO:0000256" key="3">
    <source>
        <dbReference type="ARBA" id="ARBA00022723"/>
    </source>
</evidence>
<gene>
    <name evidence="4" type="ORF">BD749_0463</name>
</gene>